<organism evidence="1 2">
    <name type="scientific">Kribbella deserti</name>
    <dbReference type="NCBI Taxonomy" id="1926257"/>
    <lineage>
        <taxon>Bacteria</taxon>
        <taxon>Bacillati</taxon>
        <taxon>Actinomycetota</taxon>
        <taxon>Actinomycetes</taxon>
        <taxon>Propionibacteriales</taxon>
        <taxon>Kribbellaceae</taxon>
        <taxon>Kribbella</taxon>
    </lineage>
</organism>
<evidence type="ECO:0000313" key="1">
    <source>
        <dbReference type="EMBL" id="MFC0626135.1"/>
    </source>
</evidence>
<keyword evidence="2" id="KW-1185">Reference proteome</keyword>
<sequence length="297" mass="31787">MTGFTVTDEIKRQMGKAVQYVMGGSLDLVNGDAALQYGQAAYAALEAAARTAQPEQTPVTRNALISAYTERLAGGSRQVIADNLREFASKLDRRQLTATREKLTEALTGVQIDGENGSAIIEESEAAQLADVLLASGVAQEAPAHARPAVAAGCPGRCYSLTESGAGHIDPECPVHAAKQSVPVVDIEKLTHRLADVFSADDRPPTWAQAARALIADGDLFQSEADVRADELERAAHFRNGITSTQGDAVDKFLRMRAAAHRGDRRPCRHEESLYGRCTACGMTWEQQAATRAGEQA</sequence>
<dbReference type="RefSeq" id="WP_380049278.1">
    <property type="nucleotide sequence ID" value="NZ_JBHLTC010000022.1"/>
</dbReference>
<evidence type="ECO:0000313" key="2">
    <source>
        <dbReference type="Proteomes" id="UP001589890"/>
    </source>
</evidence>
<gene>
    <name evidence="1" type="ORF">ACFFGN_18805</name>
</gene>
<proteinExistence type="predicted"/>
<dbReference type="Proteomes" id="UP001589890">
    <property type="component" value="Unassembled WGS sequence"/>
</dbReference>
<comment type="caution">
    <text evidence="1">The sequence shown here is derived from an EMBL/GenBank/DDBJ whole genome shotgun (WGS) entry which is preliminary data.</text>
</comment>
<name>A0ABV6QNC6_9ACTN</name>
<accession>A0ABV6QNC6</accession>
<dbReference type="EMBL" id="JBHLTC010000022">
    <property type="protein sequence ID" value="MFC0626135.1"/>
    <property type="molecule type" value="Genomic_DNA"/>
</dbReference>
<protein>
    <submittedName>
        <fullName evidence="1">Uncharacterized protein</fullName>
    </submittedName>
</protein>
<reference evidence="1 2" key="1">
    <citation type="submission" date="2024-09" db="EMBL/GenBank/DDBJ databases">
        <authorList>
            <person name="Sun Q."/>
            <person name="Mori K."/>
        </authorList>
    </citation>
    <scope>NUCLEOTIDE SEQUENCE [LARGE SCALE GENOMIC DNA]</scope>
    <source>
        <strain evidence="1 2">CGMCC 1.15906</strain>
    </source>
</reference>